<sequence>MCLSIFSDSDSDVALDKVLKYLKPAAKAEEGAGAATLANEVLTLLTGISAMLTTQQVCEISEQLKVLGQFTMVASHVECYKCIIKMLNKHCDSMLNSNSLAILPNNDTLFQFALYNWLLGQGQSSLLFQMHAPFVEKLLSLELHTMEKCNMLWQFYIHENQFGKASLVQQELVSSSWEGFNIDLAWHIEYLSLSIGNGKIAIDMLEIQQQLHSLGSHDTLALELDHHLFNVTKLYGQFAEPLHLWDAMLLILKASNHDDPNLAKNIWLANLRTVLDDSQMLHWAVFETLNAMYVGTAAGGQDVDAEFVVREIAALVNAWMDSAQCGSGDGSSPLIVHEDSMPVMAMDEALSQYIINTMLNNNAKLRSKLQCMQEHIRRIF</sequence>
<name>A0A9W8GMB8_9FUNG</name>
<dbReference type="InterPro" id="IPR042537">
    <property type="entry name" value="Nucleoporin_Nup155_C_2"/>
</dbReference>
<keyword evidence="2" id="KW-0813">Transport</keyword>
<evidence type="ECO:0000313" key="6">
    <source>
        <dbReference type="Proteomes" id="UP001151516"/>
    </source>
</evidence>
<evidence type="ECO:0000256" key="3">
    <source>
        <dbReference type="ARBA" id="ARBA00023242"/>
    </source>
</evidence>
<dbReference type="PANTHER" id="PTHR10350:SF6">
    <property type="entry name" value="NUCLEAR PORE COMPLEX PROTEIN NUP155"/>
    <property type="match status" value="1"/>
</dbReference>
<comment type="caution">
    <text evidence="5">The sequence shown here is derived from an EMBL/GenBank/DDBJ whole genome shotgun (WGS) entry which is preliminary data.</text>
</comment>
<dbReference type="InterPro" id="IPR004870">
    <property type="entry name" value="Nucleoporin_Nup155"/>
</dbReference>
<dbReference type="Proteomes" id="UP001151516">
    <property type="component" value="Unassembled WGS sequence"/>
</dbReference>
<evidence type="ECO:0000259" key="4">
    <source>
        <dbReference type="Pfam" id="PF03177"/>
    </source>
</evidence>
<dbReference type="InterPro" id="IPR007187">
    <property type="entry name" value="Nucleoporin_Nup133/Nup155_C"/>
</dbReference>
<proteinExistence type="predicted"/>
<dbReference type="GO" id="GO:0036228">
    <property type="term" value="P:protein localization to nuclear inner membrane"/>
    <property type="evidence" value="ECO:0007669"/>
    <property type="project" value="TreeGrafter"/>
</dbReference>
<dbReference type="Pfam" id="PF03177">
    <property type="entry name" value="Nucleoporin_C"/>
    <property type="match status" value="1"/>
</dbReference>
<dbReference type="GO" id="GO:0000972">
    <property type="term" value="P:transcription-dependent tethering of RNA polymerase II gene DNA at nuclear periphery"/>
    <property type="evidence" value="ECO:0007669"/>
    <property type="project" value="TreeGrafter"/>
</dbReference>
<dbReference type="InterPro" id="IPR042538">
    <property type="entry name" value="Nucleoporin_Nup155_C_3"/>
</dbReference>
<accession>A0A9W8GMB8</accession>
<protein>
    <recommendedName>
        <fullName evidence="4">Nucleoporin Nup133/Nup155-like C-terminal domain-containing protein</fullName>
    </recommendedName>
</protein>
<evidence type="ECO:0000313" key="5">
    <source>
        <dbReference type="EMBL" id="KAJ2690667.1"/>
    </source>
</evidence>
<feature type="domain" description="Nucleoporin Nup133/Nup155-like C-terminal" evidence="4">
    <location>
        <begin position="102"/>
        <end position="275"/>
    </location>
</feature>
<keyword evidence="6" id="KW-1185">Reference proteome</keyword>
<reference evidence="5" key="1">
    <citation type="submission" date="2022-07" db="EMBL/GenBank/DDBJ databases">
        <title>Phylogenomic reconstructions and comparative analyses of Kickxellomycotina fungi.</title>
        <authorList>
            <person name="Reynolds N.K."/>
            <person name="Stajich J.E."/>
            <person name="Barry K."/>
            <person name="Grigoriev I.V."/>
            <person name="Crous P."/>
            <person name="Smith M.E."/>
        </authorList>
    </citation>
    <scope>NUCLEOTIDE SEQUENCE</scope>
    <source>
        <strain evidence="5">CBS 109367</strain>
    </source>
</reference>
<dbReference type="AlphaFoldDB" id="A0A9W8GMB8"/>
<evidence type="ECO:0000256" key="2">
    <source>
        <dbReference type="ARBA" id="ARBA00022448"/>
    </source>
</evidence>
<organism evidence="5 6">
    <name type="scientific">Coemansia spiralis</name>
    <dbReference type="NCBI Taxonomy" id="417178"/>
    <lineage>
        <taxon>Eukaryota</taxon>
        <taxon>Fungi</taxon>
        <taxon>Fungi incertae sedis</taxon>
        <taxon>Zoopagomycota</taxon>
        <taxon>Kickxellomycotina</taxon>
        <taxon>Kickxellomycetes</taxon>
        <taxon>Kickxellales</taxon>
        <taxon>Kickxellaceae</taxon>
        <taxon>Coemansia</taxon>
    </lineage>
</organism>
<evidence type="ECO:0000256" key="1">
    <source>
        <dbReference type="ARBA" id="ARBA00004123"/>
    </source>
</evidence>
<dbReference type="PANTHER" id="PTHR10350">
    <property type="entry name" value="NUCLEAR PORE COMPLEX PROTEIN NUP155"/>
    <property type="match status" value="1"/>
</dbReference>
<dbReference type="GO" id="GO:0006405">
    <property type="term" value="P:RNA export from nucleus"/>
    <property type="evidence" value="ECO:0007669"/>
    <property type="project" value="TreeGrafter"/>
</dbReference>
<keyword evidence="3" id="KW-0539">Nucleus</keyword>
<dbReference type="OrthoDB" id="338970at2759"/>
<dbReference type="GO" id="GO:0017056">
    <property type="term" value="F:structural constituent of nuclear pore"/>
    <property type="evidence" value="ECO:0007669"/>
    <property type="project" value="InterPro"/>
</dbReference>
<dbReference type="Gene3D" id="1.25.40.440">
    <property type="entry name" value="Nucleoporin, helical domain, central subdomain"/>
    <property type="match status" value="1"/>
</dbReference>
<dbReference type="EMBL" id="JANBTX010000009">
    <property type="protein sequence ID" value="KAJ2690667.1"/>
    <property type="molecule type" value="Genomic_DNA"/>
</dbReference>
<dbReference type="Gene3D" id="1.20.120.1880">
    <property type="entry name" value="Nucleoporin, helical C-terminal domain"/>
    <property type="match status" value="1"/>
</dbReference>
<dbReference type="GO" id="GO:0006606">
    <property type="term" value="P:protein import into nucleus"/>
    <property type="evidence" value="ECO:0007669"/>
    <property type="project" value="TreeGrafter"/>
</dbReference>
<dbReference type="GO" id="GO:0044611">
    <property type="term" value="C:nuclear pore inner ring"/>
    <property type="evidence" value="ECO:0007669"/>
    <property type="project" value="TreeGrafter"/>
</dbReference>
<comment type="subcellular location">
    <subcellularLocation>
        <location evidence="1">Nucleus</location>
    </subcellularLocation>
</comment>
<gene>
    <name evidence="5" type="ORF">IWW39_000609</name>
</gene>